<proteinExistence type="predicted"/>
<evidence type="ECO:0000313" key="2">
    <source>
        <dbReference type="EMBL" id="SVE64029.1"/>
    </source>
</evidence>
<feature type="non-terminal residue" evidence="2">
    <location>
        <position position="75"/>
    </location>
</feature>
<name>A0A383F4Y2_9ZZZZ</name>
<organism evidence="2">
    <name type="scientific">marine metagenome</name>
    <dbReference type="NCBI Taxonomy" id="408172"/>
    <lineage>
        <taxon>unclassified sequences</taxon>
        <taxon>metagenomes</taxon>
        <taxon>ecological metagenomes</taxon>
    </lineage>
</organism>
<dbReference type="AlphaFoldDB" id="A0A383F4Y2"/>
<feature type="non-terminal residue" evidence="2">
    <location>
        <position position="1"/>
    </location>
</feature>
<protein>
    <submittedName>
        <fullName evidence="2">Uncharacterized protein</fullName>
    </submittedName>
</protein>
<sequence length="75" mass="8368">VILLTAQAELALFDLTVDQEPSLSLPDRLHHKEDLLVHDEPKTVGAQYPVPQQEDPQPYIRRSLAVTNKIQGKAA</sequence>
<evidence type="ECO:0000256" key="1">
    <source>
        <dbReference type="SAM" id="MobiDB-lite"/>
    </source>
</evidence>
<dbReference type="EMBL" id="UINC01231481">
    <property type="protein sequence ID" value="SVE64029.1"/>
    <property type="molecule type" value="Genomic_DNA"/>
</dbReference>
<accession>A0A383F4Y2</accession>
<feature type="region of interest" description="Disordered" evidence="1">
    <location>
        <begin position="41"/>
        <end position="60"/>
    </location>
</feature>
<reference evidence="2" key="1">
    <citation type="submission" date="2018-05" db="EMBL/GenBank/DDBJ databases">
        <authorList>
            <person name="Lanie J.A."/>
            <person name="Ng W.-L."/>
            <person name="Kazmierczak K.M."/>
            <person name="Andrzejewski T.M."/>
            <person name="Davidsen T.M."/>
            <person name="Wayne K.J."/>
            <person name="Tettelin H."/>
            <person name="Glass J.I."/>
            <person name="Rusch D."/>
            <person name="Podicherti R."/>
            <person name="Tsui H.-C.T."/>
            <person name="Winkler M.E."/>
        </authorList>
    </citation>
    <scope>NUCLEOTIDE SEQUENCE</scope>
</reference>
<gene>
    <name evidence="2" type="ORF">METZ01_LOCUS516883</name>
</gene>